<evidence type="ECO:0000313" key="1">
    <source>
        <dbReference type="EMBL" id="ELQ38418.1"/>
    </source>
</evidence>
<name>A0AA97NY35_PYRO3</name>
<organism evidence="1">
    <name type="scientific">Pyricularia oryzae (strain Y34)</name>
    <name type="common">Rice blast fungus</name>
    <name type="synonym">Magnaporthe oryzae</name>
    <dbReference type="NCBI Taxonomy" id="1143189"/>
    <lineage>
        <taxon>Eukaryota</taxon>
        <taxon>Fungi</taxon>
        <taxon>Dikarya</taxon>
        <taxon>Ascomycota</taxon>
        <taxon>Pezizomycotina</taxon>
        <taxon>Sordariomycetes</taxon>
        <taxon>Sordariomycetidae</taxon>
        <taxon>Magnaporthales</taxon>
        <taxon>Pyriculariaceae</taxon>
        <taxon>Pyricularia</taxon>
    </lineage>
</organism>
<dbReference type="AlphaFoldDB" id="A0AA97NY35"/>
<accession>A0AA97NY35</accession>
<proteinExistence type="predicted"/>
<sequence length="66" mass="7234">MSKVVMFDFAFFNTQKDKGSVRLNLPVMMAPWDGGRSFDRLSLSSCTVGAQQLTTSVSPIFLALST</sequence>
<dbReference type="Proteomes" id="UP000011086">
    <property type="component" value="Unassembled WGS sequence"/>
</dbReference>
<dbReference type="EMBL" id="JH792933">
    <property type="protein sequence ID" value="ELQ38418.1"/>
    <property type="molecule type" value="Genomic_DNA"/>
</dbReference>
<protein>
    <submittedName>
        <fullName evidence="1">Uncharacterized protein</fullName>
    </submittedName>
</protein>
<reference evidence="1" key="1">
    <citation type="journal article" date="2012" name="PLoS Genet.">
        <title>Comparative analysis of the genomes of two field isolates of the rice blast fungus Magnaporthe oryzae.</title>
        <authorList>
            <person name="Xue M."/>
            <person name="Yang J."/>
            <person name="Li Z."/>
            <person name="Hu S."/>
            <person name="Yao N."/>
            <person name="Dean R.A."/>
            <person name="Zhao W."/>
            <person name="Shen M."/>
            <person name="Zhang H."/>
            <person name="Li C."/>
            <person name="Liu L."/>
            <person name="Cao L."/>
            <person name="Xu X."/>
            <person name="Xing Y."/>
            <person name="Hsiang T."/>
            <person name="Zhang Z."/>
            <person name="Xu J.R."/>
            <person name="Peng Y.L."/>
        </authorList>
    </citation>
    <scope>NUCLEOTIDE SEQUENCE</scope>
    <source>
        <strain evidence="1">Y34</strain>
    </source>
</reference>
<gene>
    <name evidence="1" type="ORF">OOU_Y34scaffold00540g23</name>
</gene>